<protein>
    <submittedName>
        <fullName evidence="10">Adenylate/guanylate cyclase</fullName>
        <ecNumber evidence="10">4.6.1.1</ecNumber>
    </submittedName>
</protein>
<evidence type="ECO:0000259" key="9">
    <source>
        <dbReference type="PROSITE" id="PS50125"/>
    </source>
</evidence>
<gene>
    <name evidence="10" type="ordered locus">Halhy_2132</name>
</gene>
<dbReference type="eggNOG" id="COG3292">
    <property type="taxonomic scope" value="Bacteria"/>
</dbReference>
<evidence type="ECO:0000256" key="7">
    <source>
        <dbReference type="RuleBase" id="RU000405"/>
    </source>
</evidence>
<dbReference type="SUPFAM" id="SSF63829">
    <property type="entry name" value="Calcium-dependent phosphotriesterase"/>
    <property type="match status" value="2"/>
</dbReference>
<dbReference type="Gene3D" id="2.60.40.10">
    <property type="entry name" value="Immunoglobulins"/>
    <property type="match status" value="1"/>
</dbReference>
<evidence type="ECO:0000256" key="4">
    <source>
        <dbReference type="ARBA" id="ARBA00022989"/>
    </source>
</evidence>
<evidence type="ECO:0000256" key="2">
    <source>
        <dbReference type="ARBA" id="ARBA00022692"/>
    </source>
</evidence>
<dbReference type="GO" id="GO:0004016">
    <property type="term" value="F:adenylate cyclase activity"/>
    <property type="evidence" value="ECO:0007669"/>
    <property type="project" value="UniProtKB-EC"/>
</dbReference>
<dbReference type="KEGG" id="hhy:Halhy_2132"/>
<dbReference type="Pfam" id="PF00211">
    <property type="entry name" value="Guanylate_cyc"/>
    <property type="match status" value="1"/>
</dbReference>
<sequence length="1049" mass="119754">MHRLMRLLLRGLILWFTATSGMLVAQSAQYQFKVYNLEDGLSHRDVFKIAQDNSGFIWVATMDGLNRFDGYEFERYSSRADVKRSAPLDAISDMSIGRNNELWLAGQNHVSAFYTEFHQIQTHHLHRGSEQKHTSNQESLTPHNLFQDTQGALWMVTLNDKTGAISLQRLDEKGKLTKVADLQGKSPRRPIIQFNGFIFVGAQNNELWLLSPHTGKLEKKILLPGPAVESNRVVHLHATEGRLWILTSAGKVYTLSDPEGEVVLHPINQYLPEGGLYNSMLIDPLGNIWLAGQGKLWHYVTQSNLLENYDERVRFLLKSMPNYRQVFRDQSGVIWVASDYGVIKIVESEKLFTQYLTGGNENCRDIQCSIRGMAEDEQGRVYLSYYNSIHVLDPNSNSLRLLFPDHSFSNLPFGLVYHQGFLYTGNGWRINTKNLSQQKLFPDADREIGGVVTLDAKGIIWFGYGHRLYQYDTKKQTIQSFRNKQGAWSERLGEISFLHPGRNPDIMWVGTMDQGLYQLNAKTGKRKHFYTGKGSPVEVYPQRINCMYEDRRGNLWLGTDKGLQKINLKNFQNTSYGQSSGLSNNIVTALLPEGDSCLWVSTYLGLNRLSIKRERFVHFMEQDGLSNNEFNRISALRTRNGRLYFGGLDGVNAFFPGPQFWKKETKAYEAPLLFTKFTHYSGDRDTIFTRTAGINKQRSVFLRHKDRYFTLSFAVANYREPNQNRFAYMLDGYEGKWSPFDNVHTVMYSNIPAGTYTFRVKAITAGSLDKTNEMGIEMIIEQAFYKSWSFIIFCGFLFLGGVYGFLRYRIYTIRKREKALERLVRMRTNELEVEKQKSDQLLLNILPAETAEELKTTGKASARRYENVTVMFTDFKGFSSIAEQMEPEELVREIDYCFGAFDAIIDRHGLEKIKTIGDAYMCMEEGIDGTPSESATKVVLAALEIQQFLQETAEKRKISGQPAFEARIGIHSGPVVAGVVGTKKFAYDIWGDTVNIASRMESEGAAGKVNVSDTTYQLLNGEFTGQKHGEFTDRDKDIIDMYFVELKNS</sequence>
<dbReference type="eggNOG" id="COG2114">
    <property type="taxonomic scope" value="Bacteria"/>
</dbReference>
<keyword evidence="3" id="KW-0547">Nucleotide-binding</keyword>
<dbReference type="PANTHER" id="PTHR11920">
    <property type="entry name" value="GUANYLYL CYCLASE"/>
    <property type="match status" value="1"/>
</dbReference>
<dbReference type="EC" id="4.6.1.1" evidence="10"/>
<dbReference type="AlphaFoldDB" id="F4KRR3"/>
<dbReference type="InterPro" id="IPR011123">
    <property type="entry name" value="Y_Y_Y"/>
</dbReference>
<dbReference type="SUPFAM" id="SSF55073">
    <property type="entry name" value="Nucleotide cyclase"/>
    <property type="match status" value="1"/>
</dbReference>
<reference key="2">
    <citation type="submission" date="2011-04" db="EMBL/GenBank/DDBJ databases">
        <title>Complete sequence of chromosome of Haliscomenobacter hydrossis DSM 1100.</title>
        <authorList>
            <consortium name="US DOE Joint Genome Institute (JGI-PGF)"/>
            <person name="Lucas S."/>
            <person name="Han J."/>
            <person name="Lapidus A."/>
            <person name="Bruce D."/>
            <person name="Goodwin L."/>
            <person name="Pitluck S."/>
            <person name="Peters L."/>
            <person name="Kyrpides N."/>
            <person name="Mavromatis K."/>
            <person name="Ivanova N."/>
            <person name="Ovchinnikova G."/>
            <person name="Pagani I."/>
            <person name="Daligault H."/>
            <person name="Detter J.C."/>
            <person name="Han C."/>
            <person name="Land M."/>
            <person name="Hauser L."/>
            <person name="Markowitz V."/>
            <person name="Cheng J.-F."/>
            <person name="Hugenholtz P."/>
            <person name="Woyke T."/>
            <person name="Wu D."/>
            <person name="Verbarg S."/>
            <person name="Frueling A."/>
            <person name="Brambilla E."/>
            <person name="Klenk H.-P."/>
            <person name="Eisen J.A."/>
        </authorList>
    </citation>
    <scope>NUCLEOTIDE SEQUENCE</scope>
    <source>
        <strain>DSM 1100</strain>
    </source>
</reference>
<dbReference type="CDD" id="cd07302">
    <property type="entry name" value="CHD"/>
    <property type="match status" value="1"/>
</dbReference>
<keyword evidence="5 8" id="KW-0472">Membrane</keyword>
<dbReference type="InterPro" id="IPR011110">
    <property type="entry name" value="Reg_prop"/>
</dbReference>
<keyword evidence="11" id="KW-1185">Reference proteome</keyword>
<dbReference type="Gene3D" id="3.30.70.1230">
    <property type="entry name" value="Nucleotide cyclase"/>
    <property type="match status" value="1"/>
</dbReference>
<evidence type="ECO:0000256" key="5">
    <source>
        <dbReference type="ARBA" id="ARBA00023136"/>
    </source>
</evidence>
<keyword evidence="2 8" id="KW-0812">Transmembrane</keyword>
<comment type="similarity">
    <text evidence="7">Belongs to the adenylyl cyclase class-4/guanylyl cyclase family.</text>
</comment>
<dbReference type="Pfam" id="PF07494">
    <property type="entry name" value="Reg_prop"/>
    <property type="match status" value="1"/>
</dbReference>
<dbReference type="InterPro" id="IPR011047">
    <property type="entry name" value="Quinoprotein_ADH-like_sf"/>
</dbReference>
<proteinExistence type="inferred from homology"/>
<dbReference type="PROSITE" id="PS00452">
    <property type="entry name" value="GUANYLATE_CYCLASE_1"/>
    <property type="match status" value="1"/>
</dbReference>
<dbReference type="GO" id="GO:0009190">
    <property type="term" value="P:cyclic nucleotide biosynthetic process"/>
    <property type="evidence" value="ECO:0007669"/>
    <property type="project" value="InterPro"/>
</dbReference>
<dbReference type="GO" id="GO:0000166">
    <property type="term" value="F:nucleotide binding"/>
    <property type="evidence" value="ECO:0007669"/>
    <property type="project" value="UniProtKB-KW"/>
</dbReference>
<comment type="subcellular location">
    <subcellularLocation>
        <location evidence="1">Membrane</location>
    </subcellularLocation>
</comment>
<dbReference type="EMBL" id="CP002691">
    <property type="protein sequence ID" value="AEE50017.1"/>
    <property type="molecule type" value="Genomic_DNA"/>
</dbReference>
<evidence type="ECO:0000256" key="8">
    <source>
        <dbReference type="SAM" id="Phobius"/>
    </source>
</evidence>
<dbReference type="SMART" id="SM00044">
    <property type="entry name" value="CYCc"/>
    <property type="match status" value="1"/>
</dbReference>
<evidence type="ECO:0000313" key="10">
    <source>
        <dbReference type="EMBL" id="AEE50017.1"/>
    </source>
</evidence>
<dbReference type="InterPro" id="IPR018297">
    <property type="entry name" value="A/G_cyclase_CS"/>
</dbReference>
<dbReference type="OrthoDB" id="9806995at2"/>
<evidence type="ECO:0000256" key="6">
    <source>
        <dbReference type="ARBA" id="ARBA00023239"/>
    </source>
</evidence>
<dbReference type="SUPFAM" id="SSF50998">
    <property type="entry name" value="Quinoprotein alcohol dehydrogenase-like"/>
    <property type="match status" value="1"/>
</dbReference>
<evidence type="ECO:0000256" key="1">
    <source>
        <dbReference type="ARBA" id="ARBA00004370"/>
    </source>
</evidence>
<dbReference type="GO" id="GO:0016020">
    <property type="term" value="C:membrane"/>
    <property type="evidence" value="ECO:0007669"/>
    <property type="project" value="UniProtKB-SubCell"/>
</dbReference>
<dbReference type="InterPro" id="IPR050401">
    <property type="entry name" value="Cyclic_nucleotide_synthase"/>
</dbReference>
<dbReference type="InterPro" id="IPR015943">
    <property type="entry name" value="WD40/YVTN_repeat-like_dom_sf"/>
</dbReference>
<accession>F4KRR3</accession>
<evidence type="ECO:0000256" key="3">
    <source>
        <dbReference type="ARBA" id="ARBA00022741"/>
    </source>
</evidence>
<dbReference type="Pfam" id="PF07495">
    <property type="entry name" value="Y_Y_Y"/>
    <property type="match status" value="1"/>
</dbReference>
<dbReference type="InterPro" id="IPR001054">
    <property type="entry name" value="A/G_cyclase"/>
</dbReference>
<dbReference type="Gene3D" id="2.130.10.10">
    <property type="entry name" value="YVTN repeat-like/Quinoprotein amine dehydrogenase"/>
    <property type="match status" value="2"/>
</dbReference>
<name>F4KRR3_HALH1</name>
<organism evidence="10 11">
    <name type="scientific">Haliscomenobacter hydrossis (strain ATCC 27775 / DSM 1100 / LMG 10767 / O)</name>
    <dbReference type="NCBI Taxonomy" id="760192"/>
    <lineage>
        <taxon>Bacteria</taxon>
        <taxon>Pseudomonadati</taxon>
        <taxon>Bacteroidota</taxon>
        <taxon>Saprospiria</taxon>
        <taxon>Saprospirales</taxon>
        <taxon>Haliscomenobacteraceae</taxon>
        <taxon>Haliscomenobacter</taxon>
    </lineage>
</organism>
<dbReference type="HOGENOM" id="CLU_261347_0_0_10"/>
<evidence type="ECO:0000313" key="11">
    <source>
        <dbReference type="Proteomes" id="UP000008461"/>
    </source>
</evidence>
<keyword evidence="6 7" id="KW-0456">Lyase</keyword>
<dbReference type="PROSITE" id="PS50125">
    <property type="entry name" value="GUANYLATE_CYCLASE_2"/>
    <property type="match status" value="1"/>
</dbReference>
<dbReference type="GO" id="GO:0035556">
    <property type="term" value="P:intracellular signal transduction"/>
    <property type="evidence" value="ECO:0007669"/>
    <property type="project" value="InterPro"/>
</dbReference>
<dbReference type="Proteomes" id="UP000008461">
    <property type="component" value="Chromosome"/>
</dbReference>
<dbReference type="STRING" id="760192.Halhy_2132"/>
<feature type="domain" description="Guanylate cyclase" evidence="9">
    <location>
        <begin position="869"/>
        <end position="1001"/>
    </location>
</feature>
<feature type="transmembrane region" description="Helical" evidence="8">
    <location>
        <begin position="788"/>
        <end position="806"/>
    </location>
</feature>
<dbReference type="PANTHER" id="PTHR11920:SF335">
    <property type="entry name" value="GUANYLATE CYCLASE"/>
    <property type="match status" value="1"/>
</dbReference>
<keyword evidence="4 8" id="KW-1133">Transmembrane helix</keyword>
<dbReference type="InterPro" id="IPR029787">
    <property type="entry name" value="Nucleotide_cyclase"/>
</dbReference>
<dbReference type="InterPro" id="IPR013783">
    <property type="entry name" value="Ig-like_fold"/>
</dbReference>
<reference evidence="10 11" key="1">
    <citation type="journal article" date="2011" name="Stand. Genomic Sci.">
        <title>Complete genome sequence of Haliscomenobacter hydrossis type strain (O).</title>
        <authorList>
            <consortium name="US DOE Joint Genome Institute (JGI-PGF)"/>
            <person name="Daligault H."/>
            <person name="Lapidus A."/>
            <person name="Zeytun A."/>
            <person name="Nolan M."/>
            <person name="Lucas S."/>
            <person name="Del Rio T.G."/>
            <person name="Tice H."/>
            <person name="Cheng J.F."/>
            <person name="Tapia R."/>
            <person name="Han C."/>
            <person name="Goodwin L."/>
            <person name="Pitluck S."/>
            <person name="Liolios K."/>
            <person name="Pagani I."/>
            <person name="Ivanova N."/>
            <person name="Huntemann M."/>
            <person name="Mavromatis K."/>
            <person name="Mikhailova N."/>
            <person name="Pati A."/>
            <person name="Chen A."/>
            <person name="Palaniappan K."/>
            <person name="Land M."/>
            <person name="Hauser L."/>
            <person name="Brambilla E.M."/>
            <person name="Rohde M."/>
            <person name="Verbarg S."/>
            <person name="Goker M."/>
            <person name="Bristow J."/>
            <person name="Eisen J.A."/>
            <person name="Markowitz V."/>
            <person name="Hugenholtz P."/>
            <person name="Kyrpides N.C."/>
            <person name="Klenk H.P."/>
            <person name="Woyke T."/>
        </authorList>
    </citation>
    <scope>NUCLEOTIDE SEQUENCE [LARGE SCALE GENOMIC DNA]</scope>
    <source>
        <strain evidence="11">ATCC 27775 / DSM 1100 / LMG 10767 / O</strain>
    </source>
</reference>